<reference evidence="11 12" key="1">
    <citation type="submission" date="2017-01" db="EMBL/GenBank/DDBJ databases">
        <authorList>
            <person name="Mah S.A."/>
            <person name="Swanson W.J."/>
            <person name="Moy G.W."/>
            <person name="Vacquier V.D."/>
        </authorList>
    </citation>
    <scope>NUCLEOTIDE SEQUENCE [LARGE SCALE GENOMIC DNA]</scope>
    <source>
        <strain evidence="11 12">RU36E</strain>
    </source>
</reference>
<keyword evidence="7" id="KW-1133">Transmembrane helix</keyword>
<dbReference type="GO" id="GO:0015627">
    <property type="term" value="C:type II protein secretion system complex"/>
    <property type="evidence" value="ECO:0007669"/>
    <property type="project" value="UniProtKB-UniRule"/>
</dbReference>
<dbReference type="PANTHER" id="PTHR38779">
    <property type="entry name" value="TYPE II SECRETION SYSTEM PROTEIN I-RELATED"/>
    <property type="match status" value="1"/>
</dbReference>
<dbReference type="NCBIfam" id="TIGR01707">
    <property type="entry name" value="gspI"/>
    <property type="match status" value="1"/>
</dbReference>
<comment type="PTM">
    <text evidence="9">Cleaved by prepilin peptidase.</text>
</comment>
<dbReference type="InterPro" id="IPR003413">
    <property type="entry name" value="T2SS_GspI_C"/>
</dbReference>
<name>A0A1N6U995_AQUAC</name>
<comment type="similarity">
    <text evidence="2 9">Belongs to the GSP I family.</text>
</comment>
<dbReference type="Pfam" id="PF02501">
    <property type="entry name" value="T2SSI"/>
    <property type="match status" value="1"/>
</dbReference>
<evidence type="ECO:0000256" key="2">
    <source>
        <dbReference type="ARBA" id="ARBA00008358"/>
    </source>
</evidence>
<dbReference type="InterPro" id="IPR012902">
    <property type="entry name" value="N_methyl_site"/>
</dbReference>
<dbReference type="PANTHER" id="PTHR38779:SF2">
    <property type="entry name" value="TYPE II SECRETION SYSTEM PROTEIN I-RELATED"/>
    <property type="match status" value="1"/>
</dbReference>
<evidence type="ECO:0000256" key="6">
    <source>
        <dbReference type="ARBA" id="ARBA00022692"/>
    </source>
</evidence>
<protein>
    <recommendedName>
        <fullName evidence="9">Type II secretion system protein I</fullName>
        <shortName evidence="9">T2SS minor pseudopilin I</shortName>
    </recommendedName>
</protein>
<dbReference type="Gene3D" id="3.30.1300.30">
    <property type="entry name" value="GSPII I/J protein-like"/>
    <property type="match status" value="1"/>
</dbReference>
<evidence type="ECO:0000256" key="9">
    <source>
        <dbReference type="RuleBase" id="RU368030"/>
    </source>
</evidence>
<dbReference type="PROSITE" id="PS00409">
    <property type="entry name" value="PROKAR_NTER_METHYL"/>
    <property type="match status" value="1"/>
</dbReference>
<keyword evidence="8" id="KW-0472">Membrane</keyword>
<evidence type="ECO:0000313" key="12">
    <source>
        <dbReference type="Proteomes" id="UP000185841"/>
    </source>
</evidence>
<comment type="subcellular location">
    <subcellularLocation>
        <location evidence="1 9">Cell inner membrane</location>
        <topology evidence="1 9">Single-pass membrane protein</topology>
    </subcellularLocation>
</comment>
<dbReference type="Proteomes" id="UP000185841">
    <property type="component" value="Unassembled WGS sequence"/>
</dbReference>
<evidence type="ECO:0000256" key="3">
    <source>
        <dbReference type="ARBA" id="ARBA00022475"/>
    </source>
</evidence>
<evidence type="ECO:0000256" key="4">
    <source>
        <dbReference type="ARBA" id="ARBA00022481"/>
    </source>
</evidence>
<dbReference type="NCBIfam" id="TIGR02532">
    <property type="entry name" value="IV_pilin_GFxxxE"/>
    <property type="match status" value="1"/>
</dbReference>
<comment type="subunit">
    <text evidence="9">Type II secretion is composed of four main components: the outer membrane complex, the inner membrane complex, the cytoplasmic secretion ATPase and the periplasm-spanning pseudopilus.</text>
</comment>
<dbReference type="GO" id="GO:0005886">
    <property type="term" value="C:plasma membrane"/>
    <property type="evidence" value="ECO:0007669"/>
    <property type="project" value="UniProtKB-SubCell"/>
</dbReference>
<evidence type="ECO:0000256" key="7">
    <source>
        <dbReference type="ARBA" id="ARBA00022989"/>
    </source>
</evidence>
<evidence type="ECO:0000256" key="5">
    <source>
        <dbReference type="ARBA" id="ARBA00022519"/>
    </source>
</evidence>
<feature type="domain" description="Type II secretion system protein GspI C-terminal" evidence="10">
    <location>
        <begin position="41"/>
        <end position="111"/>
    </location>
</feature>
<dbReference type="EMBL" id="FTMP01000006">
    <property type="protein sequence ID" value="SIQ62175.1"/>
    <property type="molecule type" value="Genomic_DNA"/>
</dbReference>
<evidence type="ECO:0000256" key="1">
    <source>
        <dbReference type="ARBA" id="ARBA00004377"/>
    </source>
</evidence>
<keyword evidence="5 9" id="KW-0997">Cell inner membrane</keyword>
<dbReference type="InterPro" id="IPR045584">
    <property type="entry name" value="Pilin-like"/>
</dbReference>
<accession>A0A1N6U995</accession>
<dbReference type="SUPFAM" id="SSF54523">
    <property type="entry name" value="Pili subunits"/>
    <property type="match status" value="2"/>
</dbReference>
<evidence type="ECO:0000259" key="10">
    <source>
        <dbReference type="Pfam" id="PF02501"/>
    </source>
</evidence>
<comment type="function">
    <text evidence="9">Component of the type II secretion system required for the energy-dependent secretion of extracellular factors such as proteases and toxins from the periplasm.</text>
</comment>
<organism evidence="11 12">
    <name type="scientific">Aquipseudomonas alcaligenes</name>
    <name type="common">Pseudomonas alcaligenes</name>
    <dbReference type="NCBI Taxonomy" id="43263"/>
    <lineage>
        <taxon>Bacteria</taxon>
        <taxon>Pseudomonadati</taxon>
        <taxon>Pseudomonadota</taxon>
        <taxon>Gammaproteobacteria</taxon>
        <taxon>Pseudomonadales</taxon>
        <taxon>Pseudomonadaceae</taxon>
        <taxon>Aquipseudomonas</taxon>
    </lineage>
</organism>
<keyword evidence="3" id="KW-1003">Cell membrane</keyword>
<dbReference type="AlphaFoldDB" id="A0A1N6U995"/>
<proteinExistence type="inferred from homology"/>
<gene>
    <name evidence="11" type="ORF">SAMN05878282_1062</name>
</gene>
<evidence type="ECO:0000256" key="8">
    <source>
        <dbReference type="ARBA" id="ARBA00023136"/>
    </source>
</evidence>
<sequence>MIRSVRGFTLLEVLVALAIFAVVAGSVLTASQRSLRTAEQLQLKSMAGWIAENRITELQLKRPTPGEGRESKVLDFGGRSWETYSEIEATSDKGIRRVSVWVAIKPERGGAEPIRERSLRVVTGFLAVRK</sequence>
<dbReference type="Pfam" id="PF07963">
    <property type="entry name" value="N_methyl"/>
    <property type="match status" value="1"/>
</dbReference>
<evidence type="ECO:0000313" key="11">
    <source>
        <dbReference type="EMBL" id="SIQ62175.1"/>
    </source>
</evidence>
<keyword evidence="4 9" id="KW-0488">Methylation</keyword>
<dbReference type="InterPro" id="IPR010052">
    <property type="entry name" value="T2SS_protein-GspI"/>
</dbReference>
<dbReference type="GO" id="GO:0015628">
    <property type="term" value="P:protein secretion by the type II secretion system"/>
    <property type="evidence" value="ECO:0007669"/>
    <property type="project" value="UniProtKB-UniRule"/>
</dbReference>
<keyword evidence="6" id="KW-0812">Transmembrane</keyword>